<dbReference type="SUPFAM" id="SSF51126">
    <property type="entry name" value="Pectin lyase-like"/>
    <property type="match status" value="1"/>
</dbReference>
<dbReference type="InterPro" id="IPR006626">
    <property type="entry name" value="PbH1"/>
</dbReference>
<gene>
    <name evidence="1" type="ORF">GKJPGBOP_04715</name>
</gene>
<dbReference type="Gene3D" id="2.160.20.10">
    <property type="entry name" value="Single-stranded right-handed beta-helix, Pectin lyase-like"/>
    <property type="match status" value="1"/>
</dbReference>
<organism evidence="1 2">
    <name type="scientific">Streptomyces paromomycinus</name>
    <name type="common">Streptomyces rimosus subsp. paromomycinus</name>
    <dbReference type="NCBI Taxonomy" id="92743"/>
    <lineage>
        <taxon>Bacteria</taxon>
        <taxon>Bacillati</taxon>
        <taxon>Actinomycetota</taxon>
        <taxon>Actinomycetes</taxon>
        <taxon>Kitasatosporales</taxon>
        <taxon>Streptomycetaceae</taxon>
        <taxon>Streptomyces</taxon>
    </lineage>
</organism>
<sequence>MRPEPGRGPRVTARALPATLVLSAALTLVTVPGARASDRPSASAGHVFHVDCAAPAGGDGSRARPWSTLAQANAQPYGPGDRLLFRRGSTCTGTLAPRGEGSATAPFTIADYGSAAARARLDGAGAHDTVLLSNTRYTRLSALEIVNAARPGSERNGVRLRLTDYGTARGIAVTGLYVHDVRGGDAKTLTGSSGIHVAVEGTARPSRYDGLEIAGNRIEDVDREGVYFKSTWSRRPLVGNQQDPHTYPGAWTPSTRVRVHHNTLRSLAGDGIKLDTTAGAVVEHNRVDGFQLRSPSANAGVWTFNTDDTLVQFNEVSGGGNTHDGMSFDADGASRNTVFQYNNSHDNKGGFLLLCPYSGAKTVGTTVRYNVSRNDGARLIQNCAGPVLDTRIYNNSFLNTDRIPAYLVQDDTPSPTTTDHQLTVRNNIFVSRGQGGYALKNPTPGLRFDHNVFHGLPPAHLPANPGGTTADPGLRDDFRLTAGSPAHAAGQHVVSNGGRDYFGTPLPAGAPTIGAYEGPGVH</sequence>
<dbReference type="Proteomes" id="UP000286746">
    <property type="component" value="Unassembled WGS sequence"/>
</dbReference>
<reference evidence="1 2" key="1">
    <citation type="submission" date="2018-11" db="EMBL/GenBank/DDBJ databases">
        <title>Whole genome sequence of Streptomyces paromomycinus NBRC 15454(T).</title>
        <authorList>
            <person name="Komaki H."/>
            <person name="Tamura T."/>
        </authorList>
    </citation>
    <scope>NUCLEOTIDE SEQUENCE [LARGE SCALE GENOMIC DNA]</scope>
    <source>
        <strain evidence="1 2">NBRC 15454</strain>
    </source>
</reference>
<comment type="caution">
    <text evidence="1">The sequence shown here is derived from an EMBL/GenBank/DDBJ whole genome shotgun (WGS) entry which is preliminary data.</text>
</comment>
<accession>A0A401W6R8</accession>
<evidence type="ECO:0000313" key="1">
    <source>
        <dbReference type="EMBL" id="GCD44996.1"/>
    </source>
</evidence>
<dbReference type="SMART" id="SM00710">
    <property type="entry name" value="PbH1"/>
    <property type="match status" value="8"/>
</dbReference>
<protein>
    <recommendedName>
        <fullName evidence="3">Right handed beta helix domain-containing protein</fullName>
    </recommendedName>
</protein>
<dbReference type="AlphaFoldDB" id="A0A401W6R8"/>
<evidence type="ECO:0008006" key="3">
    <source>
        <dbReference type="Google" id="ProtNLM"/>
    </source>
</evidence>
<evidence type="ECO:0000313" key="2">
    <source>
        <dbReference type="Proteomes" id="UP000286746"/>
    </source>
</evidence>
<name>A0A401W6R8_STREY</name>
<dbReference type="RefSeq" id="WP_125055687.1">
    <property type="nucleotide sequence ID" value="NZ_BHZD01000001.1"/>
</dbReference>
<proteinExistence type="predicted"/>
<dbReference type="EMBL" id="BHZD01000001">
    <property type="protein sequence ID" value="GCD44996.1"/>
    <property type="molecule type" value="Genomic_DNA"/>
</dbReference>
<dbReference type="InterPro" id="IPR011050">
    <property type="entry name" value="Pectin_lyase_fold/virulence"/>
</dbReference>
<keyword evidence="2" id="KW-1185">Reference proteome</keyword>
<dbReference type="InterPro" id="IPR012334">
    <property type="entry name" value="Pectin_lyas_fold"/>
</dbReference>